<evidence type="ECO:0000313" key="2">
    <source>
        <dbReference type="Proteomes" id="UP000432089"/>
    </source>
</evidence>
<dbReference type="Gene3D" id="3.40.50.300">
    <property type="entry name" value="P-loop containing nucleotide triphosphate hydrolases"/>
    <property type="match status" value="1"/>
</dbReference>
<dbReference type="Proteomes" id="UP000432089">
    <property type="component" value="Unassembled WGS sequence"/>
</dbReference>
<dbReference type="EMBL" id="VZDO01000017">
    <property type="protein sequence ID" value="KAB0677361.1"/>
    <property type="molecule type" value="Genomic_DNA"/>
</dbReference>
<dbReference type="NCBIfam" id="NF004861">
    <property type="entry name" value="PRK06217.1"/>
    <property type="match status" value="1"/>
</dbReference>
<gene>
    <name evidence="1" type="ORF">F6X38_18385</name>
</gene>
<dbReference type="PANTHER" id="PTHR37816:SF2">
    <property type="entry name" value="DNA TOPOLOGY MODULATION PROTEIN FLAR-RELATED PROTEIN"/>
    <property type="match status" value="1"/>
</dbReference>
<keyword evidence="2" id="KW-1185">Reference proteome</keyword>
<comment type="caution">
    <text evidence="1">The sequence shown here is derived from an EMBL/GenBank/DDBJ whole genome shotgun (WGS) entry which is preliminary data.</text>
</comment>
<dbReference type="RefSeq" id="WP_150972235.1">
    <property type="nucleotide sequence ID" value="NZ_VZDO01000017.1"/>
</dbReference>
<dbReference type="AlphaFoldDB" id="A0A7V7PLK2"/>
<dbReference type="GO" id="GO:0016301">
    <property type="term" value="F:kinase activity"/>
    <property type="evidence" value="ECO:0007669"/>
    <property type="project" value="UniProtKB-KW"/>
</dbReference>
<sequence>MARIYITGASCAGVTTLWRGLAAALGTVHADCDDFYWMPTDPPFTTKRPAVERVSLIRTALGEDGWVLSGSFDGWGDPLIASVDLVVFVRTSTPIRMERLRERERRLFGPRILPGGDMHAIHTAFAEWASHYDDPAFSGRNIGRHDVWLAAQSAPVLRLDGARPRETLVAEVLAEAACLRGIDAAS</sequence>
<dbReference type="PANTHER" id="PTHR37816">
    <property type="entry name" value="YALI0E33011P"/>
    <property type="match status" value="1"/>
</dbReference>
<evidence type="ECO:0000313" key="1">
    <source>
        <dbReference type="EMBL" id="KAB0677361.1"/>
    </source>
</evidence>
<protein>
    <submittedName>
        <fullName evidence="1">Adenylate kinase</fullName>
    </submittedName>
</protein>
<accession>A0A7V7PLK2</accession>
<name>A0A7V7PLK2_9HYPH</name>
<organism evidence="1 2">
    <name type="scientific">Plantimonas leprariae</name>
    <dbReference type="NCBI Taxonomy" id="2615207"/>
    <lineage>
        <taxon>Bacteria</taxon>
        <taxon>Pseudomonadati</taxon>
        <taxon>Pseudomonadota</taxon>
        <taxon>Alphaproteobacteria</taxon>
        <taxon>Hyphomicrobiales</taxon>
        <taxon>Aurantimonadaceae</taxon>
        <taxon>Plantimonas</taxon>
    </lineage>
</organism>
<proteinExistence type="predicted"/>
<keyword evidence="1" id="KW-0808">Transferase</keyword>
<dbReference type="InterPro" id="IPR027417">
    <property type="entry name" value="P-loop_NTPase"/>
</dbReference>
<reference evidence="1 2" key="1">
    <citation type="submission" date="2019-09" db="EMBL/GenBank/DDBJ databases">
        <title>YIM 132180 draft genome.</title>
        <authorList>
            <person name="Zhang K."/>
        </authorList>
    </citation>
    <scope>NUCLEOTIDE SEQUENCE [LARGE SCALE GENOMIC DNA]</scope>
    <source>
        <strain evidence="1 2">YIM 132180</strain>
    </source>
</reference>
<keyword evidence="1" id="KW-0418">Kinase</keyword>
<dbReference type="InterPro" id="IPR052922">
    <property type="entry name" value="Cytidylate_Kinase-2"/>
</dbReference>
<dbReference type="SUPFAM" id="SSF52540">
    <property type="entry name" value="P-loop containing nucleoside triphosphate hydrolases"/>
    <property type="match status" value="1"/>
</dbReference>